<dbReference type="NCBIfam" id="TIGR00711">
    <property type="entry name" value="efflux_EmrB"/>
    <property type="match status" value="1"/>
</dbReference>
<dbReference type="InterPro" id="IPR011701">
    <property type="entry name" value="MFS"/>
</dbReference>
<comment type="subcellular location">
    <subcellularLocation>
        <location evidence="1">Cell membrane</location>
        <topology evidence="1">Multi-pass membrane protein</topology>
    </subcellularLocation>
</comment>
<feature type="transmembrane region" description="Helical" evidence="8">
    <location>
        <begin position="207"/>
        <end position="228"/>
    </location>
</feature>
<name>A0ABV5KJZ5_9BACL</name>
<gene>
    <name evidence="10" type="ORF">ACFFSY_06420</name>
</gene>
<organism evidence="10 11">
    <name type="scientific">Paenibacillus aurantiacus</name>
    <dbReference type="NCBI Taxonomy" id="1936118"/>
    <lineage>
        <taxon>Bacteria</taxon>
        <taxon>Bacillati</taxon>
        <taxon>Bacillota</taxon>
        <taxon>Bacilli</taxon>
        <taxon>Bacillales</taxon>
        <taxon>Paenibacillaceae</taxon>
        <taxon>Paenibacillus</taxon>
    </lineage>
</organism>
<evidence type="ECO:0000313" key="10">
    <source>
        <dbReference type="EMBL" id="MFB9325555.1"/>
    </source>
</evidence>
<feature type="transmembrane region" description="Helical" evidence="8">
    <location>
        <begin position="66"/>
        <end position="87"/>
    </location>
</feature>
<comment type="caution">
    <text evidence="10">The sequence shown here is derived from an EMBL/GenBank/DDBJ whole genome shotgun (WGS) entry which is preliminary data.</text>
</comment>
<dbReference type="PANTHER" id="PTHR42718:SF9">
    <property type="entry name" value="MAJOR FACILITATOR SUPERFAMILY MULTIDRUG TRANSPORTER MFSC"/>
    <property type="match status" value="1"/>
</dbReference>
<feature type="transmembrane region" description="Helical" evidence="8">
    <location>
        <begin position="32"/>
        <end position="54"/>
    </location>
</feature>
<feature type="transmembrane region" description="Helical" evidence="8">
    <location>
        <begin position="183"/>
        <end position="201"/>
    </location>
</feature>
<dbReference type="Gene3D" id="1.20.1250.20">
    <property type="entry name" value="MFS general substrate transporter like domains"/>
    <property type="match status" value="1"/>
</dbReference>
<sequence length="475" mass="51102">MIIGAFLATLNQTIMSVATPELMKDLDITAATAQWLTTGYLLVNGVLIPITAYFMQRFSTRQLFQASMMIFLVGTVVSALASDFPVLLTGRMIQAAGAGIIMPLLTNVILVLFPPEKRGAAMGMMGLAIIFAPAIGPTLAGYILENYAWETMFYGMIPLALIVIACGFIYLRNVSERVHTHLDVLSVILSTIGFGSLLFGFSRAGSLGWSSAEVLLTIAAGIVSLALFTWRQLSTREPLLDLRAFKYSMFSLTTIINIAVTMVMYADMMLLPLYLQNARGYTALESGLLMLPGALVMGFMMPVAGKLFDRFGAKWLSVIGMIVTIVTTLGFINLTDSTSYTYLLLMSTARRIGMALLLMPIQTAGLNQLPNRLNAHGTAISNTIRQVAGAVGTSLLVTVMTNRTTTHMKDMMASGGTEGATQAQMVTEASIMGINDSYLVIVGIAVLGLALSFFIKRVPQAVEEPASSGMKRAAS</sequence>
<dbReference type="Proteomes" id="UP001589747">
    <property type="component" value="Unassembled WGS sequence"/>
</dbReference>
<evidence type="ECO:0000256" key="7">
    <source>
        <dbReference type="ARBA" id="ARBA00023136"/>
    </source>
</evidence>
<keyword evidence="11" id="KW-1185">Reference proteome</keyword>
<feature type="domain" description="Major facilitator superfamily (MFS) profile" evidence="9">
    <location>
        <begin position="1"/>
        <end position="460"/>
    </location>
</feature>
<feature type="transmembrane region" description="Helical" evidence="8">
    <location>
        <begin position="315"/>
        <end position="334"/>
    </location>
</feature>
<dbReference type="SUPFAM" id="SSF103473">
    <property type="entry name" value="MFS general substrate transporter"/>
    <property type="match status" value="1"/>
</dbReference>
<feature type="transmembrane region" description="Helical" evidence="8">
    <location>
        <begin position="93"/>
        <end position="113"/>
    </location>
</feature>
<evidence type="ECO:0000256" key="6">
    <source>
        <dbReference type="ARBA" id="ARBA00022989"/>
    </source>
</evidence>
<dbReference type="Gene3D" id="1.20.1720.10">
    <property type="entry name" value="Multidrug resistance protein D"/>
    <property type="match status" value="1"/>
</dbReference>
<evidence type="ECO:0000256" key="1">
    <source>
        <dbReference type="ARBA" id="ARBA00004651"/>
    </source>
</evidence>
<dbReference type="PROSITE" id="PS50850">
    <property type="entry name" value="MFS"/>
    <property type="match status" value="1"/>
</dbReference>
<evidence type="ECO:0000256" key="3">
    <source>
        <dbReference type="ARBA" id="ARBA00022448"/>
    </source>
</evidence>
<evidence type="ECO:0000259" key="9">
    <source>
        <dbReference type="PROSITE" id="PS50850"/>
    </source>
</evidence>
<keyword evidence="4" id="KW-1003">Cell membrane</keyword>
<dbReference type="InterPro" id="IPR020846">
    <property type="entry name" value="MFS_dom"/>
</dbReference>
<evidence type="ECO:0000256" key="4">
    <source>
        <dbReference type="ARBA" id="ARBA00022475"/>
    </source>
</evidence>
<feature type="transmembrane region" description="Helical" evidence="8">
    <location>
        <begin position="249"/>
        <end position="275"/>
    </location>
</feature>
<evidence type="ECO:0000313" key="11">
    <source>
        <dbReference type="Proteomes" id="UP001589747"/>
    </source>
</evidence>
<dbReference type="EMBL" id="JBHMDO010000012">
    <property type="protein sequence ID" value="MFB9325555.1"/>
    <property type="molecule type" value="Genomic_DNA"/>
</dbReference>
<keyword evidence="3" id="KW-0813">Transport</keyword>
<feature type="transmembrane region" description="Helical" evidence="8">
    <location>
        <begin position="120"/>
        <end position="140"/>
    </location>
</feature>
<feature type="transmembrane region" description="Helical" evidence="8">
    <location>
        <begin position="438"/>
        <end position="455"/>
    </location>
</feature>
<keyword evidence="7 8" id="KW-0472">Membrane</keyword>
<feature type="transmembrane region" description="Helical" evidence="8">
    <location>
        <begin position="152"/>
        <end position="171"/>
    </location>
</feature>
<evidence type="ECO:0000256" key="8">
    <source>
        <dbReference type="SAM" id="Phobius"/>
    </source>
</evidence>
<dbReference type="InterPro" id="IPR036259">
    <property type="entry name" value="MFS_trans_sf"/>
</dbReference>
<proteinExistence type="inferred from homology"/>
<protein>
    <submittedName>
        <fullName evidence="10">DHA2 family efflux MFS transporter permease subunit</fullName>
    </submittedName>
</protein>
<keyword evidence="5 8" id="KW-0812">Transmembrane</keyword>
<evidence type="ECO:0000256" key="5">
    <source>
        <dbReference type="ARBA" id="ARBA00022692"/>
    </source>
</evidence>
<reference evidence="10 11" key="1">
    <citation type="submission" date="2024-09" db="EMBL/GenBank/DDBJ databases">
        <authorList>
            <person name="Sun Q."/>
            <person name="Mori K."/>
        </authorList>
    </citation>
    <scope>NUCLEOTIDE SEQUENCE [LARGE SCALE GENOMIC DNA]</scope>
    <source>
        <strain evidence="10 11">TISTR 2452</strain>
    </source>
</reference>
<comment type="similarity">
    <text evidence="2">Belongs to the major facilitator superfamily. EmrB family.</text>
</comment>
<dbReference type="CDD" id="cd17503">
    <property type="entry name" value="MFS_LmrB_MDR_like"/>
    <property type="match status" value="1"/>
</dbReference>
<accession>A0ABV5KJZ5</accession>
<dbReference type="InterPro" id="IPR004638">
    <property type="entry name" value="EmrB-like"/>
</dbReference>
<keyword evidence="6 8" id="KW-1133">Transmembrane helix</keyword>
<dbReference type="PANTHER" id="PTHR42718">
    <property type="entry name" value="MAJOR FACILITATOR SUPERFAMILY MULTIDRUG TRANSPORTER MFSC"/>
    <property type="match status" value="1"/>
</dbReference>
<evidence type="ECO:0000256" key="2">
    <source>
        <dbReference type="ARBA" id="ARBA00008537"/>
    </source>
</evidence>
<feature type="transmembrane region" description="Helical" evidence="8">
    <location>
        <begin position="287"/>
        <end position="308"/>
    </location>
</feature>
<dbReference type="RefSeq" id="WP_377491881.1">
    <property type="nucleotide sequence ID" value="NZ_JBHMDO010000012.1"/>
</dbReference>
<dbReference type="Pfam" id="PF07690">
    <property type="entry name" value="MFS_1"/>
    <property type="match status" value="1"/>
</dbReference>